<dbReference type="InterPro" id="IPR010471">
    <property type="entry name" value="DUF1068"/>
</dbReference>
<dbReference type="AlphaFoldDB" id="A0AAN8UT86"/>
<feature type="transmembrane region" description="Helical" evidence="1">
    <location>
        <begin position="15"/>
        <end position="33"/>
    </location>
</feature>
<accession>A0AAN8UT86</accession>
<sequence>MAFPQSYSRFCSPTVMRFVILLVGVSLIVYMVGSPLNLKREKFSSAQASCASCICDCSSGTIFSIPSEIIDGSVALADCGKESPEVNEEMEKDIIGLLSEELSLQRNVINDNMEHSKALIMDAKRASSQYQKEAEKCTVGVETCEEARETAEAALIVERKLSELWERRAREAGWSDYKG</sequence>
<dbReference type="EMBL" id="JBAMMX010000025">
    <property type="protein sequence ID" value="KAK6915538.1"/>
    <property type="molecule type" value="Genomic_DNA"/>
</dbReference>
<name>A0AAN8UT86_9MAGN</name>
<dbReference type="PANTHER" id="PTHR32254">
    <property type="entry name" value="EXPRESSED PROTEIN"/>
    <property type="match status" value="1"/>
</dbReference>
<dbReference type="Proteomes" id="UP001370490">
    <property type="component" value="Unassembled WGS sequence"/>
</dbReference>
<protein>
    <submittedName>
        <fullName evidence="2">Uncharacterized protein</fullName>
    </submittedName>
</protein>
<dbReference type="PANTHER" id="PTHR32254:SF6">
    <property type="entry name" value="DUF1068 DOMAIN-CONTAINING PROTEIN"/>
    <property type="match status" value="1"/>
</dbReference>
<reference evidence="2 3" key="1">
    <citation type="submission" date="2023-12" db="EMBL/GenBank/DDBJ databases">
        <title>A high-quality genome assembly for Dillenia turbinata (Dilleniales).</title>
        <authorList>
            <person name="Chanderbali A."/>
        </authorList>
    </citation>
    <scope>NUCLEOTIDE SEQUENCE [LARGE SCALE GENOMIC DNA]</scope>
    <source>
        <strain evidence="2">LSX21</strain>
        <tissue evidence="2">Leaf</tissue>
    </source>
</reference>
<proteinExistence type="predicted"/>
<keyword evidence="1" id="KW-0472">Membrane</keyword>
<evidence type="ECO:0000313" key="3">
    <source>
        <dbReference type="Proteomes" id="UP001370490"/>
    </source>
</evidence>
<organism evidence="2 3">
    <name type="scientific">Dillenia turbinata</name>
    <dbReference type="NCBI Taxonomy" id="194707"/>
    <lineage>
        <taxon>Eukaryota</taxon>
        <taxon>Viridiplantae</taxon>
        <taxon>Streptophyta</taxon>
        <taxon>Embryophyta</taxon>
        <taxon>Tracheophyta</taxon>
        <taxon>Spermatophyta</taxon>
        <taxon>Magnoliopsida</taxon>
        <taxon>eudicotyledons</taxon>
        <taxon>Gunneridae</taxon>
        <taxon>Pentapetalae</taxon>
        <taxon>Dilleniales</taxon>
        <taxon>Dilleniaceae</taxon>
        <taxon>Dillenia</taxon>
    </lineage>
</organism>
<dbReference type="Pfam" id="PF06364">
    <property type="entry name" value="DUF1068"/>
    <property type="match status" value="1"/>
</dbReference>
<keyword evidence="1" id="KW-1133">Transmembrane helix</keyword>
<evidence type="ECO:0000313" key="2">
    <source>
        <dbReference type="EMBL" id="KAK6915538.1"/>
    </source>
</evidence>
<gene>
    <name evidence="2" type="ORF">RJ641_020655</name>
</gene>
<comment type="caution">
    <text evidence="2">The sequence shown here is derived from an EMBL/GenBank/DDBJ whole genome shotgun (WGS) entry which is preliminary data.</text>
</comment>
<evidence type="ECO:0000256" key="1">
    <source>
        <dbReference type="SAM" id="Phobius"/>
    </source>
</evidence>
<keyword evidence="1" id="KW-0812">Transmembrane</keyword>
<keyword evidence="3" id="KW-1185">Reference proteome</keyword>